<dbReference type="PROSITE" id="PS51257">
    <property type="entry name" value="PROKAR_LIPOPROTEIN"/>
    <property type="match status" value="1"/>
</dbReference>
<comment type="caution">
    <text evidence="3">The sequence shown here is derived from an EMBL/GenBank/DDBJ whole genome shotgun (WGS) entry which is preliminary data.</text>
</comment>
<reference evidence="4" key="1">
    <citation type="journal article" date="2019" name="Int. J. Syst. Evol. Microbiol.">
        <title>The Global Catalogue of Microorganisms (GCM) 10K type strain sequencing project: providing services to taxonomists for standard genome sequencing and annotation.</title>
        <authorList>
            <consortium name="The Broad Institute Genomics Platform"/>
            <consortium name="The Broad Institute Genome Sequencing Center for Infectious Disease"/>
            <person name="Wu L."/>
            <person name="Ma J."/>
        </authorList>
    </citation>
    <scope>NUCLEOTIDE SEQUENCE [LARGE SCALE GENOMIC DNA]</scope>
    <source>
        <strain evidence="4">KCTC 52232</strain>
    </source>
</reference>
<dbReference type="RefSeq" id="WP_377130241.1">
    <property type="nucleotide sequence ID" value="NZ_JBHUON010000030.1"/>
</dbReference>
<feature type="signal peptide" evidence="2">
    <location>
        <begin position="1"/>
        <end position="18"/>
    </location>
</feature>
<dbReference type="EMBL" id="JBHUON010000030">
    <property type="protein sequence ID" value="MFD2866599.1"/>
    <property type="molecule type" value="Genomic_DNA"/>
</dbReference>
<keyword evidence="4" id="KW-1185">Reference proteome</keyword>
<evidence type="ECO:0000256" key="1">
    <source>
        <dbReference type="SAM" id="MobiDB-lite"/>
    </source>
</evidence>
<proteinExistence type="predicted"/>
<name>A0ABW5XUH2_9SPHI</name>
<gene>
    <name evidence="3" type="ORF">ACFSYC_18020</name>
</gene>
<evidence type="ECO:0000313" key="3">
    <source>
        <dbReference type="EMBL" id="MFD2866599.1"/>
    </source>
</evidence>
<sequence length="81" mass="8325">MKRNLFFTGALCSLLFVAACGSGGNNNANQSDPNNGIGYDTSQQHGAQPRDTSLSGAGADTTKKTNTGQGNADPSGRPQEH</sequence>
<feature type="chain" id="PRO_5046441045" description="Lipoprotein" evidence="2">
    <location>
        <begin position="19"/>
        <end position="81"/>
    </location>
</feature>
<keyword evidence="2" id="KW-0732">Signal</keyword>
<evidence type="ECO:0000256" key="2">
    <source>
        <dbReference type="SAM" id="SignalP"/>
    </source>
</evidence>
<protein>
    <recommendedName>
        <fullName evidence="5">Lipoprotein</fullName>
    </recommendedName>
</protein>
<organism evidence="3 4">
    <name type="scientific">Mucilaginibacter antarcticus</name>
    <dbReference type="NCBI Taxonomy" id="1855725"/>
    <lineage>
        <taxon>Bacteria</taxon>
        <taxon>Pseudomonadati</taxon>
        <taxon>Bacteroidota</taxon>
        <taxon>Sphingobacteriia</taxon>
        <taxon>Sphingobacteriales</taxon>
        <taxon>Sphingobacteriaceae</taxon>
        <taxon>Mucilaginibacter</taxon>
    </lineage>
</organism>
<dbReference type="Proteomes" id="UP001597601">
    <property type="component" value="Unassembled WGS sequence"/>
</dbReference>
<accession>A0ABW5XUH2</accession>
<evidence type="ECO:0008006" key="5">
    <source>
        <dbReference type="Google" id="ProtNLM"/>
    </source>
</evidence>
<feature type="compositionally biased region" description="Polar residues" evidence="1">
    <location>
        <begin position="30"/>
        <end position="55"/>
    </location>
</feature>
<feature type="region of interest" description="Disordered" evidence="1">
    <location>
        <begin position="23"/>
        <end position="81"/>
    </location>
</feature>
<evidence type="ECO:0000313" key="4">
    <source>
        <dbReference type="Proteomes" id="UP001597601"/>
    </source>
</evidence>